<dbReference type="Gene3D" id="3.40.950.10">
    <property type="entry name" value="Fe-only Hydrogenase (Larger Subunit), Chain L, domain 3"/>
    <property type="match status" value="1"/>
</dbReference>
<dbReference type="InterPro" id="IPR009016">
    <property type="entry name" value="Fe_hydrogenase"/>
</dbReference>
<evidence type="ECO:0000313" key="8">
    <source>
        <dbReference type="Proteomes" id="UP000250223"/>
    </source>
</evidence>
<name>A0A1G9GQ96_CLOCO</name>
<organism evidence="6 8">
    <name type="scientific">Clostridium cochlearium</name>
    <dbReference type="NCBI Taxonomy" id="1494"/>
    <lineage>
        <taxon>Bacteria</taxon>
        <taxon>Bacillati</taxon>
        <taxon>Bacillota</taxon>
        <taxon>Clostridia</taxon>
        <taxon>Eubacteriales</taxon>
        <taxon>Clostridiaceae</taxon>
        <taxon>Clostridium</taxon>
    </lineage>
</organism>
<evidence type="ECO:0000256" key="3">
    <source>
        <dbReference type="ARBA" id="ARBA00023014"/>
    </source>
</evidence>
<keyword evidence="3" id="KW-0411">Iron-sulfur</keyword>
<dbReference type="InterPro" id="IPR017896">
    <property type="entry name" value="4Fe4S_Fe-S-bd"/>
</dbReference>
<feature type="domain" description="4Fe-4S ferredoxin-type" evidence="4">
    <location>
        <begin position="109"/>
        <end position="139"/>
    </location>
</feature>
<dbReference type="InterPro" id="IPR004108">
    <property type="entry name" value="Fe_hydrogenase_lsu_C"/>
</dbReference>
<keyword evidence="6" id="KW-0560">Oxidoreductase</keyword>
<dbReference type="InterPro" id="IPR050340">
    <property type="entry name" value="Cytosolic_Fe-S_CAF"/>
</dbReference>
<dbReference type="STRING" id="1494.SAMN05216497_10540"/>
<dbReference type="Pfam" id="PF02906">
    <property type="entry name" value="Fe_hyd_lg_C"/>
    <property type="match status" value="1"/>
</dbReference>
<dbReference type="EMBL" id="UAWC01000001">
    <property type="protein sequence ID" value="SQB33793.1"/>
    <property type="molecule type" value="Genomic_DNA"/>
</dbReference>
<sequence length="448" mass="50198">MYDNYRQIFKRLLKSYYDNTFEEEVERILSSYSMDREKLTKIISILCGVNIEDSDNYIYDLKNAIINYKTSQGKIVTKLPCSGNCSKDGDIICEKSCPVNAIFRDPKDNNIYINDKLCLDCGLCVKNCPNGSILDKKEFIPLAQLLKDQSIVIAAVAPAIMGQFGKDVTINQLRTAFKKLGFTDMVEVAFFADMLTLKEAVEYDHFVKDEQDFMITSCCCPMWVGMLKKVYNDLVKYVSPSVSPMIAAGRVLKLLNPNCKVVFIGPCIAKKAEAKEKDLIGDIDFVLTFTEVKDIFEVLDVHPESLEEDMSSEYASKGGRLYARTGGVSIAVSEAIEKLFPKKYKFLKTIQADGVKGCKSLLDKINQKDINANFVEGMGCIGGCVGGPKVILDPSKGREAVNNFAKNSSIKVSVDSKCMNDILRKININSIEDFKDKNKISIFEREFK</sequence>
<dbReference type="EMBL" id="FNGL01000005">
    <property type="protein sequence ID" value="SDL02870.1"/>
    <property type="molecule type" value="Genomic_DNA"/>
</dbReference>
<keyword evidence="7" id="KW-1185">Reference proteome</keyword>
<dbReference type="Proteomes" id="UP000250223">
    <property type="component" value="Unassembled WGS sequence"/>
</dbReference>
<accession>A0A1G9GQ96</accession>
<evidence type="ECO:0000313" key="6">
    <source>
        <dbReference type="EMBL" id="SQB33793.1"/>
    </source>
</evidence>
<dbReference type="PROSITE" id="PS00198">
    <property type="entry name" value="4FE4S_FER_1"/>
    <property type="match status" value="1"/>
</dbReference>
<keyword evidence="1" id="KW-0479">Metal-binding</keyword>
<dbReference type="RefSeq" id="WP_089864434.1">
    <property type="nucleotide sequence ID" value="NZ_FNGL01000005.1"/>
</dbReference>
<reference evidence="5 7" key="1">
    <citation type="submission" date="2016-10" db="EMBL/GenBank/DDBJ databases">
        <authorList>
            <person name="Varghese N."/>
            <person name="Submissions S."/>
        </authorList>
    </citation>
    <scope>NUCLEOTIDE SEQUENCE [LARGE SCALE GENOMIC DNA]</scope>
    <source>
        <strain evidence="5 7">NLAE-zl-C224</strain>
    </source>
</reference>
<dbReference type="GO" id="GO:0008901">
    <property type="term" value="F:ferredoxin hydrogenase activity"/>
    <property type="evidence" value="ECO:0007669"/>
    <property type="project" value="UniProtKB-EC"/>
</dbReference>
<keyword evidence="2" id="KW-0408">Iron</keyword>
<gene>
    <name evidence="6" type="ORF">NCTC13028_00701</name>
    <name evidence="5" type="ORF">SAMN05216497_10540</name>
</gene>
<dbReference type="InterPro" id="IPR017900">
    <property type="entry name" value="4Fe4S_Fe_S_CS"/>
</dbReference>
<evidence type="ECO:0000259" key="4">
    <source>
        <dbReference type="PROSITE" id="PS51379"/>
    </source>
</evidence>
<dbReference type="GO" id="GO:0051536">
    <property type="term" value="F:iron-sulfur cluster binding"/>
    <property type="evidence" value="ECO:0007669"/>
    <property type="project" value="UniProtKB-KW"/>
</dbReference>
<dbReference type="AlphaFoldDB" id="A0A1G9GQ96"/>
<dbReference type="Gene3D" id="3.30.70.20">
    <property type="match status" value="1"/>
</dbReference>
<proteinExistence type="predicted"/>
<dbReference type="Proteomes" id="UP000198811">
    <property type="component" value="Unassembled WGS sequence"/>
</dbReference>
<protein>
    <submittedName>
        <fullName evidence="5">Iron only hydrogenase large subunit, C-terminal domain</fullName>
    </submittedName>
    <submittedName>
        <fullName evidence="6">Periplasmic [Fe] hydrogenase 1</fullName>
        <ecNumber evidence="6">1.12.7.2</ecNumber>
    </submittedName>
</protein>
<dbReference type="EC" id="1.12.7.2" evidence="6"/>
<evidence type="ECO:0000313" key="5">
    <source>
        <dbReference type="EMBL" id="SDL02870.1"/>
    </source>
</evidence>
<reference evidence="6 8" key="2">
    <citation type="submission" date="2018-06" db="EMBL/GenBank/DDBJ databases">
        <authorList>
            <consortium name="Pathogen Informatics"/>
            <person name="Doyle S."/>
        </authorList>
    </citation>
    <scope>NUCLEOTIDE SEQUENCE [LARGE SCALE GENOMIC DNA]</scope>
    <source>
        <strain evidence="6 8">NCTC13028</strain>
    </source>
</reference>
<evidence type="ECO:0000256" key="2">
    <source>
        <dbReference type="ARBA" id="ARBA00023004"/>
    </source>
</evidence>
<dbReference type="Pfam" id="PF00037">
    <property type="entry name" value="Fer4"/>
    <property type="match status" value="1"/>
</dbReference>
<dbReference type="SUPFAM" id="SSF54862">
    <property type="entry name" value="4Fe-4S ferredoxins"/>
    <property type="match status" value="1"/>
</dbReference>
<evidence type="ECO:0000256" key="1">
    <source>
        <dbReference type="ARBA" id="ARBA00022723"/>
    </source>
</evidence>
<evidence type="ECO:0000313" key="7">
    <source>
        <dbReference type="Proteomes" id="UP000198811"/>
    </source>
</evidence>
<dbReference type="GO" id="GO:0046872">
    <property type="term" value="F:metal ion binding"/>
    <property type="evidence" value="ECO:0007669"/>
    <property type="project" value="UniProtKB-KW"/>
</dbReference>
<dbReference type="OrthoDB" id="9798098at2"/>
<dbReference type="SUPFAM" id="SSF53920">
    <property type="entry name" value="Fe-only hydrogenase"/>
    <property type="match status" value="1"/>
</dbReference>
<dbReference type="PROSITE" id="PS51379">
    <property type="entry name" value="4FE4S_FER_2"/>
    <property type="match status" value="1"/>
</dbReference>
<dbReference type="PANTHER" id="PTHR11615">
    <property type="entry name" value="NITRATE, FORMATE, IRON DEHYDROGENASE"/>
    <property type="match status" value="1"/>
</dbReference>